<accession>A0ABW1XGD5</accession>
<feature type="transmembrane region" description="Helical" evidence="1">
    <location>
        <begin position="219"/>
        <end position="240"/>
    </location>
</feature>
<evidence type="ECO:0000313" key="2">
    <source>
        <dbReference type="EMBL" id="MFC6439089.1"/>
    </source>
</evidence>
<gene>
    <name evidence="2" type="ORF">ACFP85_02835</name>
</gene>
<reference evidence="3" key="1">
    <citation type="journal article" date="2019" name="Int. J. Syst. Evol. Microbiol.">
        <title>The Global Catalogue of Microorganisms (GCM) 10K type strain sequencing project: providing services to taxonomists for standard genome sequencing and annotation.</title>
        <authorList>
            <consortium name="The Broad Institute Genomics Platform"/>
            <consortium name="The Broad Institute Genome Sequencing Center for Infectious Disease"/>
            <person name="Wu L."/>
            <person name="Ma J."/>
        </authorList>
    </citation>
    <scope>NUCLEOTIDE SEQUENCE [LARGE SCALE GENOMIC DNA]</scope>
    <source>
        <strain evidence="3">CGMCC 1.16031</strain>
    </source>
</reference>
<keyword evidence="3" id="KW-1185">Reference proteome</keyword>
<evidence type="ECO:0000256" key="1">
    <source>
        <dbReference type="SAM" id="Phobius"/>
    </source>
</evidence>
<keyword evidence="1" id="KW-0472">Membrane</keyword>
<proteinExistence type="predicted"/>
<comment type="caution">
    <text evidence="2">The sequence shown here is derived from an EMBL/GenBank/DDBJ whole genome shotgun (WGS) entry which is preliminary data.</text>
</comment>
<keyword evidence="1" id="KW-1133">Transmembrane helix</keyword>
<dbReference type="Proteomes" id="UP001596364">
    <property type="component" value="Unassembled WGS sequence"/>
</dbReference>
<protein>
    <recommendedName>
        <fullName evidence="4">PEP-CTERM protein-sorting domain-containing protein</fullName>
    </recommendedName>
</protein>
<organism evidence="2 3">
    <name type="scientific">Pseudobowmanella zhangzhouensis</name>
    <dbReference type="NCBI Taxonomy" id="1537679"/>
    <lineage>
        <taxon>Bacteria</taxon>
        <taxon>Pseudomonadati</taxon>
        <taxon>Pseudomonadota</taxon>
        <taxon>Gammaproteobacteria</taxon>
        <taxon>Alteromonadales</taxon>
        <taxon>Alteromonadaceae</taxon>
    </lineage>
</organism>
<sequence>MKFQHILAIVSLLFTNICNAELIRGSGRGSTTSTSPQALYLLDDTLINSAGLVSDFASAIEYESYTTGLTDANPAPEGCYFYSQDWDDDAEWAQYYTPCYYQFTLGQRLQFEGFSQIHFNQALSSATWRLSQGSQYWIFASEIIDGIATLDVPMPADLRPGQYSISLNTSYSAGDNRSFFHVYTRDEIECNDELYAEGLCGYRGSASQSIGFSGYSESVLILPVNEAPVVLLFALSGWVFRRQQRNRQLLLVR</sequence>
<name>A0ABW1XGD5_9ALTE</name>
<evidence type="ECO:0008006" key="4">
    <source>
        <dbReference type="Google" id="ProtNLM"/>
    </source>
</evidence>
<dbReference type="EMBL" id="JBHSUS010000001">
    <property type="protein sequence ID" value="MFC6439089.1"/>
    <property type="molecule type" value="Genomic_DNA"/>
</dbReference>
<keyword evidence="1" id="KW-0812">Transmembrane</keyword>
<dbReference type="RefSeq" id="WP_131259189.1">
    <property type="nucleotide sequence ID" value="NZ_JBHSUS010000001.1"/>
</dbReference>
<evidence type="ECO:0000313" key="3">
    <source>
        <dbReference type="Proteomes" id="UP001596364"/>
    </source>
</evidence>